<dbReference type="EMBL" id="CP039852">
    <property type="protein sequence ID" value="QCZ94025.1"/>
    <property type="molecule type" value="Genomic_DNA"/>
</dbReference>
<feature type="transmembrane region" description="Helical" evidence="1">
    <location>
        <begin position="315"/>
        <end position="333"/>
    </location>
</feature>
<evidence type="ECO:0000313" key="5">
    <source>
        <dbReference type="Proteomes" id="UP000304912"/>
    </source>
</evidence>
<sequence>MKSRYIPTIDGLRALAVLSVMLFHLDASLLPGGFTGVDIFFVISGYVVARSLVNHSHSQFYSYIVAFYRRRVVRIFPALLFCLIVTSAIVVLFIPQAWLSKSISDTGLAAFLGWSNIALASNSDTYFSPSVEFNPFVHTWSLGVEEQFYVIFPVLFYFYLKGKTRLALAGLAIISFALSVNYSQTDTNSAYYLLTSRFWELAAGAMLCQWHASKRFREGGNSLTAAVIGLTCILLGFIFASKSAFPFPWALLPVAGTVIVIHYFVCTTQPGALGRVFSLPVIRYIGKISYSLYLWHWPVYTFFRWSVGLQTPLEWLLAVAITFVMAMFSYHIIEQRLSHAPRIAAMRPARTVGAGLAVIFVSFAGATYAFDHQKRLSQSVTSNRYVWYPYYSHPSDVTKGNALADRTIYVIGDSHAGAYATMLRMLADETGINTQIHSQGGCGAVNMREPVMTAQSRCAQKLETWLSDIEKNAGPNDIVFFATLKAYRLTNQYRMYPRTKDELQSQIRSESALKKRDLAKDESIQIVQRMNQVTSNILTDAPKPVFSYIPFRCSDWFNHTNPTCEGGPWQDREQMEQMRKPVMENLQTLRASVPSLAVWDPLPALCNQTRCPVYDGEKTRYFDGDHLSAHGNRLLYPSFRQAVLSLIGEEKLASTM</sequence>
<dbReference type="AlphaFoldDB" id="A0A5B7YEN0"/>
<keyword evidence="5" id="KW-1185">Reference proteome</keyword>
<keyword evidence="4" id="KW-0808">Transferase</keyword>
<dbReference type="InterPro" id="IPR050879">
    <property type="entry name" value="Acyltransferase_3"/>
</dbReference>
<keyword evidence="1" id="KW-0812">Transmembrane</keyword>
<dbReference type="Pfam" id="PF19040">
    <property type="entry name" value="SGNH"/>
    <property type="match status" value="1"/>
</dbReference>
<feature type="transmembrane region" description="Helical" evidence="1">
    <location>
        <begin position="277"/>
        <end position="295"/>
    </location>
</feature>
<feature type="transmembrane region" description="Helical" evidence="1">
    <location>
        <begin position="247"/>
        <end position="265"/>
    </location>
</feature>
<dbReference type="Pfam" id="PF01757">
    <property type="entry name" value="Acyl_transf_3"/>
    <property type="match status" value="1"/>
</dbReference>
<dbReference type="GO" id="GO:0016020">
    <property type="term" value="C:membrane"/>
    <property type="evidence" value="ECO:0007669"/>
    <property type="project" value="TreeGrafter"/>
</dbReference>
<feature type="transmembrane region" description="Helical" evidence="1">
    <location>
        <begin position="73"/>
        <end position="94"/>
    </location>
</feature>
<keyword evidence="4" id="KW-0012">Acyltransferase</keyword>
<feature type="transmembrane region" description="Helical" evidence="1">
    <location>
        <begin position="353"/>
        <end position="370"/>
    </location>
</feature>
<feature type="transmembrane region" description="Helical" evidence="1">
    <location>
        <begin position="36"/>
        <end position="53"/>
    </location>
</feature>
<evidence type="ECO:0000259" key="2">
    <source>
        <dbReference type="Pfam" id="PF01757"/>
    </source>
</evidence>
<proteinExistence type="predicted"/>
<evidence type="ECO:0000313" key="4">
    <source>
        <dbReference type="EMBL" id="QCZ94025.1"/>
    </source>
</evidence>
<organism evidence="4 5">
    <name type="scientific">Salinimonas iocasae</name>
    <dbReference type="NCBI Taxonomy" id="2572577"/>
    <lineage>
        <taxon>Bacteria</taxon>
        <taxon>Pseudomonadati</taxon>
        <taxon>Pseudomonadota</taxon>
        <taxon>Gammaproteobacteria</taxon>
        <taxon>Alteromonadales</taxon>
        <taxon>Alteromonadaceae</taxon>
        <taxon>Alteromonas/Salinimonas group</taxon>
        <taxon>Salinimonas</taxon>
    </lineage>
</organism>
<evidence type="ECO:0000256" key="1">
    <source>
        <dbReference type="SAM" id="Phobius"/>
    </source>
</evidence>
<dbReference type="Proteomes" id="UP000304912">
    <property type="component" value="Chromosome"/>
</dbReference>
<keyword evidence="1" id="KW-1133">Transmembrane helix</keyword>
<name>A0A5B7YEN0_9ALTE</name>
<accession>A0A5B7YEN0</accession>
<feature type="transmembrane region" description="Helical" evidence="1">
    <location>
        <begin position="222"/>
        <end position="241"/>
    </location>
</feature>
<dbReference type="GO" id="GO:0016747">
    <property type="term" value="F:acyltransferase activity, transferring groups other than amino-acyl groups"/>
    <property type="evidence" value="ECO:0007669"/>
    <property type="project" value="InterPro"/>
</dbReference>
<dbReference type="InterPro" id="IPR002656">
    <property type="entry name" value="Acyl_transf_3_dom"/>
</dbReference>
<feature type="domain" description="SGNH" evidence="3">
    <location>
        <begin position="404"/>
        <end position="640"/>
    </location>
</feature>
<feature type="transmembrane region" description="Helical" evidence="1">
    <location>
        <begin position="137"/>
        <end position="159"/>
    </location>
</feature>
<dbReference type="RefSeq" id="WP_139756767.1">
    <property type="nucleotide sequence ID" value="NZ_CP039852.1"/>
</dbReference>
<dbReference type="PANTHER" id="PTHR23028">
    <property type="entry name" value="ACETYLTRANSFERASE"/>
    <property type="match status" value="1"/>
</dbReference>
<evidence type="ECO:0000259" key="3">
    <source>
        <dbReference type="Pfam" id="PF19040"/>
    </source>
</evidence>
<reference evidence="4 5" key="1">
    <citation type="submission" date="2019-04" db="EMBL/GenBank/DDBJ databases">
        <title>Salinimonas iocasae sp. nov., a halophilic bacterium isolated from the outer tube casing of tubeworms in Okinawa Trough.</title>
        <authorList>
            <person name="Zhang H."/>
            <person name="Wang H."/>
            <person name="Li C."/>
        </authorList>
    </citation>
    <scope>NUCLEOTIDE SEQUENCE [LARGE SCALE GENOMIC DNA]</scope>
    <source>
        <strain evidence="4 5">KX18D6</strain>
    </source>
</reference>
<dbReference type="PANTHER" id="PTHR23028:SF53">
    <property type="entry name" value="ACYL_TRANSF_3 DOMAIN-CONTAINING PROTEIN"/>
    <property type="match status" value="1"/>
</dbReference>
<dbReference type="KEGG" id="salk:FBQ74_11310"/>
<dbReference type="GO" id="GO:0009103">
    <property type="term" value="P:lipopolysaccharide biosynthetic process"/>
    <property type="evidence" value="ECO:0007669"/>
    <property type="project" value="TreeGrafter"/>
</dbReference>
<feature type="domain" description="Acyltransferase 3" evidence="2">
    <location>
        <begin position="8"/>
        <end position="328"/>
    </location>
</feature>
<keyword evidence="1" id="KW-0472">Membrane</keyword>
<protein>
    <submittedName>
        <fullName evidence="4">Acyltransferase</fullName>
    </submittedName>
</protein>
<dbReference type="InterPro" id="IPR043968">
    <property type="entry name" value="SGNH"/>
</dbReference>
<gene>
    <name evidence="4" type="ORF">FBQ74_11310</name>
</gene>
<dbReference type="OrthoDB" id="9767863at2"/>